<name>E5A586_LEPMJ</name>
<dbReference type="InParanoid" id="E5A586"/>
<dbReference type="eggNOG" id="ENOG502SBZM">
    <property type="taxonomic scope" value="Eukaryota"/>
</dbReference>
<feature type="compositionally biased region" description="Polar residues" evidence="1">
    <location>
        <begin position="290"/>
        <end position="300"/>
    </location>
</feature>
<feature type="region of interest" description="Disordered" evidence="1">
    <location>
        <begin position="284"/>
        <end position="306"/>
    </location>
</feature>
<dbReference type="OrthoDB" id="5403157at2759"/>
<keyword evidence="3" id="KW-1185">Reference proteome</keyword>
<feature type="region of interest" description="Disordered" evidence="1">
    <location>
        <begin position="1"/>
        <end position="93"/>
    </location>
</feature>
<feature type="compositionally biased region" description="Polar residues" evidence="1">
    <location>
        <begin position="63"/>
        <end position="93"/>
    </location>
</feature>
<dbReference type="Proteomes" id="UP000002668">
    <property type="component" value="Genome"/>
</dbReference>
<evidence type="ECO:0000313" key="2">
    <source>
        <dbReference type="EMBL" id="CBX98784.1"/>
    </source>
</evidence>
<sequence length="473" mass="52313">MSPRTGDRNMPSISSPLSPRTQPLDIPSQARRRPALNTRQSSNSGPAAHLRLPSLPRFHPANYASSQNSSHTATPVTGPNSPQMPVSPRGGNNRQYEVQRQMYLYQQQLLANTRHPQGTGHGPTSPRLAPLASPGAVTPLELEHETDGYLTAGVNPNEATKHVENLIRNEALRRGDYPHSRATAYIFVCPQLGTKRSAPWALSETDDGVFRSITNQVRANSSVYGLEQSLWNFQGPFCNSSVCTQVYYYTAVVLSVHHRGKRQPARIPHCSCVYDSRYGCPSDQRKMAGSRQTAEPQTMQRAAAKPPTARCTPAAFRCWPAEIIMEAAALEDTDMAGQEHAISTHQNSHGESIRLRSWRPADDSTSHITVTMTAQQKSEEEERWPHECHESMTVCGSLHRRNACGGSPPTIGVFGSRQHYSQPALPCGRRICACCMLETRAPPHPSTRWFASEPRGEVEFWSEGEGFCVNERG</sequence>
<proteinExistence type="predicted"/>
<evidence type="ECO:0000313" key="3">
    <source>
        <dbReference type="Proteomes" id="UP000002668"/>
    </source>
</evidence>
<dbReference type="VEuPathDB" id="FungiDB:LEMA_P080230.1"/>
<feature type="compositionally biased region" description="Polar residues" evidence="1">
    <location>
        <begin position="11"/>
        <end position="21"/>
    </location>
</feature>
<dbReference type="HOGENOM" id="CLU_577549_0_0_1"/>
<protein>
    <submittedName>
        <fullName evidence="2">Predicted protein</fullName>
    </submittedName>
</protein>
<dbReference type="AlphaFoldDB" id="E5A586"/>
<accession>E5A586</accession>
<gene>
    <name evidence="2" type="ORF">LEMA_P080230.1</name>
</gene>
<dbReference type="GeneID" id="13282277"/>
<dbReference type="EMBL" id="FP929134">
    <property type="protein sequence ID" value="CBX98784.1"/>
    <property type="molecule type" value="Genomic_DNA"/>
</dbReference>
<organism evidence="3">
    <name type="scientific">Leptosphaeria maculans (strain JN3 / isolate v23.1.3 / race Av1-4-5-6-7-8)</name>
    <name type="common">Blackleg fungus</name>
    <name type="synonym">Phoma lingam</name>
    <dbReference type="NCBI Taxonomy" id="985895"/>
    <lineage>
        <taxon>Eukaryota</taxon>
        <taxon>Fungi</taxon>
        <taxon>Dikarya</taxon>
        <taxon>Ascomycota</taxon>
        <taxon>Pezizomycotina</taxon>
        <taxon>Dothideomycetes</taxon>
        <taxon>Pleosporomycetidae</taxon>
        <taxon>Pleosporales</taxon>
        <taxon>Pleosporineae</taxon>
        <taxon>Leptosphaeriaceae</taxon>
        <taxon>Plenodomus</taxon>
        <taxon>Plenodomus lingam/Leptosphaeria maculans species complex</taxon>
    </lineage>
</organism>
<evidence type="ECO:0000256" key="1">
    <source>
        <dbReference type="SAM" id="MobiDB-lite"/>
    </source>
</evidence>
<reference evidence="3" key="1">
    <citation type="journal article" date="2011" name="Nat. Commun.">
        <title>Effector diversification within compartments of the Leptosphaeria maculans genome affected by Repeat-Induced Point mutations.</title>
        <authorList>
            <person name="Rouxel T."/>
            <person name="Grandaubert J."/>
            <person name="Hane J.K."/>
            <person name="Hoede C."/>
            <person name="van de Wouw A.P."/>
            <person name="Couloux A."/>
            <person name="Dominguez V."/>
            <person name="Anthouard V."/>
            <person name="Bally P."/>
            <person name="Bourras S."/>
            <person name="Cozijnsen A.J."/>
            <person name="Ciuffetti L.M."/>
            <person name="Degrave A."/>
            <person name="Dilmaghani A."/>
            <person name="Duret L."/>
            <person name="Fudal I."/>
            <person name="Goodwin S.B."/>
            <person name="Gout L."/>
            <person name="Glaser N."/>
            <person name="Linglin J."/>
            <person name="Kema G.H.J."/>
            <person name="Lapalu N."/>
            <person name="Lawrence C.B."/>
            <person name="May K."/>
            <person name="Meyer M."/>
            <person name="Ollivier B."/>
            <person name="Poulain J."/>
            <person name="Schoch C.L."/>
            <person name="Simon A."/>
            <person name="Spatafora J.W."/>
            <person name="Stachowiak A."/>
            <person name="Turgeon B.G."/>
            <person name="Tyler B.M."/>
            <person name="Vincent D."/>
            <person name="Weissenbach J."/>
            <person name="Amselem J."/>
            <person name="Quesneville H."/>
            <person name="Oliver R.P."/>
            <person name="Wincker P."/>
            <person name="Balesdent M.-H."/>
            <person name="Howlett B.J."/>
        </authorList>
    </citation>
    <scope>NUCLEOTIDE SEQUENCE [LARGE SCALE GENOMIC DNA]</scope>
    <source>
        <strain evidence="3">JN3 / isolate v23.1.3 / race Av1-4-5-6-7-8</strain>
    </source>
</reference>